<sequence>MSGLVDALVILAVVVLVIARQFRTRRITTDRSWWVVPAVLVFLALREPGLLDPDHRTLSVLLLGTELLIGLATGVGWAWTTRMWRTPDGTVWSRSSKASALVWTAGIALRAGLFGLGAALGLRQDSSALLLALAVTLLVRSGIMVRRAQTLPPASGRSAAYGDGMPQPSRKERV</sequence>
<reference evidence="3 4" key="1">
    <citation type="submission" date="2020-12" db="EMBL/GenBank/DDBJ databases">
        <title>A novel species.</title>
        <authorList>
            <person name="Li K."/>
        </authorList>
    </citation>
    <scope>NUCLEOTIDE SEQUENCE [LARGE SCALE GENOMIC DNA]</scope>
    <source>
        <strain evidence="3 4">ZYC-3</strain>
    </source>
</reference>
<feature type="transmembrane region" description="Helical" evidence="2">
    <location>
        <begin position="6"/>
        <end position="22"/>
    </location>
</feature>
<accession>A0A7T7KVM2</accession>
<proteinExistence type="predicted"/>
<name>A0A7T7KVM2_9ACTN</name>
<evidence type="ECO:0000256" key="1">
    <source>
        <dbReference type="SAM" id="MobiDB-lite"/>
    </source>
</evidence>
<feature type="transmembrane region" description="Helical" evidence="2">
    <location>
        <begin position="34"/>
        <end position="51"/>
    </location>
</feature>
<dbReference type="KEGG" id="slf:JEQ17_13370"/>
<evidence type="ECO:0000256" key="2">
    <source>
        <dbReference type="SAM" id="Phobius"/>
    </source>
</evidence>
<protein>
    <submittedName>
        <fullName evidence="3">DUF1453 family protein</fullName>
    </submittedName>
</protein>
<gene>
    <name evidence="3" type="ORF">JEQ17_13370</name>
</gene>
<keyword evidence="4" id="KW-1185">Reference proteome</keyword>
<feature type="transmembrane region" description="Helical" evidence="2">
    <location>
        <begin position="100"/>
        <end position="122"/>
    </location>
</feature>
<keyword evidence="2" id="KW-0812">Transmembrane</keyword>
<feature type="transmembrane region" description="Helical" evidence="2">
    <location>
        <begin position="57"/>
        <end position="79"/>
    </location>
</feature>
<feature type="region of interest" description="Disordered" evidence="1">
    <location>
        <begin position="153"/>
        <end position="174"/>
    </location>
</feature>
<evidence type="ECO:0000313" key="3">
    <source>
        <dbReference type="EMBL" id="QQM40367.1"/>
    </source>
</evidence>
<keyword evidence="2" id="KW-1133">Transmembrane helix</keyword>
<dbReference type="EMBL" id="CP066831">
    <property type="protein sequence ID" value="QQM40367.1"/>
    <property type="molecule type" value="Genomic_DNA"/>
</dbReference>
<organism evidence="3 4">
    <name type="scientific">Streptomyces liliifuscus</name>
    <dbReference type="NCBI Taxonomy" id="2797636"/>
    <lineage>
        <taxon>Bacteria</taxon>
        <taxon>Bacillati</taxon>
        <taxon>Actinomycetota</taxon>
        <taxon>Actinomycetes</taxon>
        <taxon>Kitasatosporales</taxon>
        <taxon>Streptomycetaceae</taxon>
        <taxon>Streptomyces</taxon>
    </lineage>
</organism>
<keyword evidence="2" id="KW-0472">Membrane</keyword>
<feature type="transmembrane region" description="Helical" evidence="2">
    <location>
        <begin position="128"/>
        <end position="145"/>
    </location>
</feature>
<dbReference type="AlphaFoldDB" id="A0A7T7KVM2"/>
<evidence type="ECO:0000313" key="4">
    <source>
        <dbReference type="Proteomes" id="UP000595636"/>
    </source>
</evidence>
<dbReference type="RefSeq" id="WP_200395476.1">
    <property type="nucleotide sequence ID" value="NZ_CP066831.1"/>
</dbReference>
<dbReference type="Proteomes" id="UP000595636">
    <property type="component" value="Chromosome"/>
</dbReference>